<gene>
    <name evidence="2" type="ORF">DNFV4_00124</name>
</gene>
<dbReference type="KEGG" id="nti:DNFV4_00124"/>
<proteinExistence type="predicted"/>
<evidence type="ECO:0008006" key="4">
    <source>
        <dbReference type="Google" id="ProtNLM"/>
    </source>
</evidence>
<dbReference type="Proteomes" id="UP001179121">
    <property type="component" value="Chromosome"/>
</dbReference>
<keyword evidence="3" id="KW-1185">Reference proteome</keyword>
<dbReference type="RefSeq" id="WP_289266733.1">
    <property type="nucleotide sequence ID" value="NZ_OX365700.1"/>
</dbReference>
<evidence type="ECO:0000313" key="2">
    <source>
        <dbReference type="EMBL" id="CAI4029706.1"/>
    </source>
</evidence>
<sequence>MTPVKSREENPSRRPIGSLAGAMVLSLLLAASPALADEGGKHSHGPGTHMKVSGEVTAIQSDLITIKTPWGQMRVASKTAPKNLEVGEQVEMSVNENNVVIDLHRKGDPAHKHRFVTGKLAYASKDRKEIKLWTPEGEKTFDVQSGRSQLAGIEEGTPISVELNEAGKVIDIHKMNVEMTFDEQPKTKAGYHITVHGVVDRIQGPMVAVKAPGGDYWLNAKTLPKDIKAGDEITLWVNEENIVVDHHQKGHDKAHRLVTGKLVYVGKMKKEIKLWTPEGEKVFPLERIEVKAKPIEEGSRVTIELNESGAVTDIWKAGS</sequence>
<keyword evidence="1" id="KW-0732">Signal</keyword>
<accession>A0AA86T0S9</accession>
<organism evidence="2 3">
    <name type="scientific">Nitrospira tepida</name>
    <dbReference type="NCBI Taxonomy" id="2973512"/>
    <lineage>
        <taxon>Bacteria</taxon>
        <taxon>Pseudomonadati</taxon>
        <taxon>Nitrospirota</taxon>
        <taxon>Nitrospiria</taxon>
        <taxon>Nitrospirales</taxon>
        <taxon>Nitrospiraceae</taxon>
        <taxon>Nitrospira</taxon>
    </lineage>
</organism>
<name>A0AA86T0S9_9BACT</name>
<feature type="chain" id="PRO_5041662205" description="DUF5666 domain-containing protein" evidence="1">
    <location>
        <begin position="37"/>
        <end position="319"/>
    </location>
</feature>
<protein>
    <recommendedName>
        <fullName evidence="4">DUF5666 domain-containing protein</fullName>
    </recommendedName>
</protein>
<evidence type="ECO:0000256" key="1">
    <source>
        <dbReference type="SAM" id="SignalP"/>
    </source>
</evidence>
<reference evidence="2" key="1">
    <citation type="submission" date="2022-10" db="EMBL/GenBank/DDBJ databases">
        <authorList>
            <person name="Koch H."/>
        </authorList>
    </citation>
    <scope>NUCLEOTIDE SEQUENCE</scope>
    <source>
        <strain evidence="2">DNF</strain>
    </source>
</reference>
<dbReference type="EMBL" id="OX365700">
    <property type="protein sequence ID" value="CAI4029706.1"/>
    <property type="molecule type" value="Genomic_DNA"/>
</dbReference>
<dbReference type="AlphaFoldDB" id="A0AA86T0S9"/>
<evidence type="ECO:0000313" key="3">
    <source>
        <dbReference type="Proteomes" id="UP001179121"/>
    </source>
</evidence>
<feature type="signal peptide" evidence="1">
    <location>
        <begin position="1"/>
        <end position="36"/>
    </location>
</feature>